<dbReference type="PANTHER" id="PTHR42852:SF6">
    <property type="entry name" value="THIOL:DISULFIDE INTERCHANGE PROTEIN DSBE"/>
    <property type="match status" value="1"/>
</dbReference>
<dbReference type="InterPro" id="IPR050553">
    <property type="entry name" value="Thioredoxin_ResA/DsbE_sf"/>
</dbReference>
<proteinExistence type="predicted"/>
<dbReference type="Proteomes" id="UP001172082">
    <property type="component" value="Unassembled WGS sequence"/>
</dbReference>
<comment type="caution">
    <text evidence="6">The sequence shown here is derived from an EMBL/GenBank/DDBJ whole genome shotgun (WGS) entry which is preliminary data.</text>
</comment>
<keyword evidence="7" id="KW-1185">Reference proteome</keyword>
<dbReference type="EMBL" id="JAUJEA010000003">
    <property type="protein sequence ID" value="MDN5201577.1"/>
    <property type="molecule type" value="Genomic_DNA"/>
</dbReference>
<keyword evidence="3" id="KW-1015">Disulfide bond</keyword>
<comment type="subcellular location">
    <subcellularLocation>
        <location evidence="1">Cell envelope</location>
    </subcellularLocation>
</comment>
<evidence type="ECO:0000313" key="6">
    <source>
        <dbReference type="EMBL" id="MDN5201577.1"/>
    </source>
</evidence>
<dbReference type="Gene3D" id="3.40.30.10">
    <property type="entry name" value="Glutaredoxin"/>
    <property type="match status" value="1"/>
</dbReference>
<feature type="domain" description="Thioredoxin" evidence="5">
    <location>
        <begin position="7"/>
        <end position="162"/>
    </location>
</feature>
<evidence type="ECO:0000256" key="2">
    <source>
        <dbReference type="ARBA" id="ARBA00022748"/>
    </source>
</evidence>
<reference evidence="6" key="1">
    <citation type="submission" date="2023-06" db="EMBL/GenBank/DDBJ databases">
        <title>Genomic of Parafulvivirga corallium.</title>
        <authorList>
            <person name="Wang G."/>
        </authorList>
    </citation>
    <scope>NUCLEOTIDE SEQUENCE</scope>
    <source>
        <strain evidence="6">BMA10</strain>
    </source>
</reference>
<accession>A0ABT8KLH9</accession>
<dbReference type="InterPro" id="IPR036249">
    <property type="entry name" value="Thioredoxin-like_sf"/>
</dbReference>
<dbReference type="Pfam" id="PF00578">
    <property type="entry name" value="AhpC-TSA"/>
    <property type="match status" value="1"/>
</dbReference>
<evidence type="ECO:0000256" key="1">
    <source>
        <dbReference type="ARBA" id="ARBA00004196"/>
    </source>
</evidence>
<evidence type="ECO:0000259" key="5">
    <source>
        <dbReference type="PROSITE" id="PS51352"/>
    </source>
</evidence>
<evidence type="ECO:0000256" key="4">
    <source>
        <dbReference type="ARBA" id="ARBA00023284"/>
    </source>
</evidence>
<dbReference type="PROSITE" id="PS51352">
    <property type="entry name" value="THIOREDOXIN_2"/>
    <property type="match status" value="1"/>
</dbReference>
<dbReference type="SUPFAM" id="SSF52833">
    <property type="entry name" value="Thioredoxin-like"/>
    <property type="match status" value="1"/>
</dbReference>
<keyword evidence="4" id="KW-0676">Redox-active center</keyword>
<name>A0ABT8KLH9_9BACT</name>
<organism evidence="6 7">
    <name type="scientific">Splendidivirga corallicola</name>
    <dbReference type="NCBI Taxonomy" id="3051826"/>
    <lineage>
        <taxon>Bacteria</taxon>
        <taxon>Pseudomonadati</taxon>
        <taxon>Bacteroidota</taxon>
        <taxon>Cytophagia</taxon>
        <taxon>Cytophagales</taxon>
        <taxon>Splendidivirgaceae</taxon>
        <taxon>Splendidivirga</taxon>
    </lineage>
</organism>
<keyword evidence="2" id="KW-0201">Cytochrome c-type biogenesis</keyword>
<dbReference type="RefSeq" id="WP_346751605.1">
    <property type="nucleotide sequence ID" value="NZ_JAUJEA010000003.1"/>
</dbReference>
<dbReference type="InterPro" id="IPR013766">
    <property type="entry name" value="Thioredoxin_domain"/>
</dbReference>
<dbReference type="PANTHER" id="PTHR42852">
    <property type="entry name" value="THIOL:DISULFIDE INTERCHANGE PROTEIN DSBE"/>
    <property type="match status" value="1"/>
</dbReference>
<evidence type="ECO:0000256" key="3">
    <source>
        <dbReference type="ARBA" id="ARBA00023157"/>
    </source>
</evidence>
<protein>
    <submittedName>
        <fullName evidence="6">TlpA disulfide reductase family protein</fullName>
    </submittedName>
</protein>
<evidence type="ECO:0000313" key="7">
    <source>
        <dbReference type="Proteomes" id="UP001172082"/>
    </source>
</evidence>
<dbReference type="InterPro" id="IPR000866">
    <property type="entry name" value="AhpC/TSA"/>
</dbReference>
<dbReference type="CDD" id="cd02966">
    <property type="entry name" value="TlpA_like_family"/>
    <property type="match status" value="1"/>
</dbReference>
<gene>
    <name evidence="6" type="ORF">QQ008_09400</name>
</gene>
<sequence length="162" mass="19104">MKFYTRLFALGIFLLFLSNETRSQEVTALKLNELQAMMDKPSDKVKVFNFWATWCKPCIKELPHFEKLNKEHKNVEVFLVSMDFIEDLDKKVKNFVQKKQLKSKVLLLNETDQDQFINAISSKWSGAIPATLIVNTNTGQKDFYEQEFNEEELNQLIKRYIN</sequence>